<evidence type="ECO:0000256" key="3">
    <source>
        <dbReference type="ARBA" id="ARBA00022452"/>
    </source>
</evidence>
<comment type="caution">
    <text evidence="10">The sequence shown here is derived from an EMBL/GenBank/DDBJ whole genome shotgun (WGS) entry which is preliminary data.</text>
</comment>
<keyword evidence="7 8" id="KW-0998">Cell outer membrane</keyword>
<dbReference type="Gene3D" id="2.40.170.20">
    <property type="entry name" value="TonB-dependent receptor, beta-barrel domain"/>
    <property type="match status" value="1"/>
</dbReference>
<dbReference type="Gene3D" id="2.60.40.1120">
    <property type="entry name" value="Carboxypeptidase-like, regulatory domain"/>
    <property type="match status" value="1"/>
</dbReference>
<dbReference type="AlphaFoldDB" id="A0A8J3DBQ2"/>
<evidence type="ECO:0000256" key="4">
    <source>
        <dbReference type="ARBA" id="ARBA00022692"/>
    </source>
</evidence>
<dbReference type="GO" id="GO:0015344">
    <property type="term" value="F:siderophore uptake transmembrane transporter activity"/>
    <property type="evidence" value="ECO:0007669"/>
    <property type="project" value="TreeGrafter"/>
</dbReference>
<evidence type="ECO:0000256" key="7">
    <source>
        <dbReference type="ARBA" id="ARBA00023237"/>
    </source>
</evidence>
<name>A0A8J3DBQ2_9BACT</name>
<dbReference type="Pfam" id="PF13715">
    <property type="entry name" value="CarbopepD_reg_2"/>
    <property type="match status" value="1"/>
</dbReference>
<dbReference type="InterPro" id="IPR023997">
    <property type="entry name" value="TonB-dep_OMP_SusC/RagA_CS"/>
</dbReference>
<dbReference type="InterPro" id="IPR008969">
    <property type="entry name" value="CarboxyPept-like_regulatory"/>
</dbReference>
<dbReference type="InterPro" id="IPR039426">
    <property type="entry name" value="TonB-dep_rcpt-like"/>
</dbReference>
<reference evidence="10 11" key="1">
    <citation type="journal article" date="2014" name="Int. J. Syst. Evol. Microbiol.">
        <title>Complete genome sequence of Corynebacterium casei LMG S-19264T (=DSM 44701T), isolated from a smear-ripened cheese.</title>
        <authorList>
            <consortium name="US DOE Joint Genome Institute (JGI-PGF)"/>
            <person name="Walter F."/>
            <person name="Albersmeier A."/>
            <person name="Kalinowski J."/>
            <person name="Ruckert C."/>
        </authorList>
    </citation>
    <scope>NUCLEOTIDE SEQUENCE [LARGE SCALE GENOMIC DNA]</scope>
    <source>
        <strain evidence="10 11">KCTC 12866</strain>
    </source>
</reference>
<dbReference type="InterPro" id="IPR023996">
    <property type="entry name" value="TonB-dep_OMP_SusC/RagA"/>
</dbReference>
<dbReference type="Gene3D" id="2.170.130.10">
    <property type="entry name" value="TonB-dependent receptor, plug domain"/>
    <property type="match status" value="1"/>
</dbReference>
<feature type="domain" description="TonB-dependent receptor plug" evidence="9">
    <location>
        <begin position="253"/>
        <end position="354"/>
    </location>
</feature>
<keyword evidence="3 8" id="KW-1134">Transmembrane beta strand</keyword>
<keyword evidence="5" id="KW-0732">Signal</keyword>
<keyword evidence="2 8" id="KW-0813">Transport</keyword>
<protein>
    <submittedName>
        <fullName evidence="10">SusC/RagA family TonB-linked outer membrane protein</fullName>
    </submittedName>
</protein>
<evidence type="ECO:0000313" key="11">
    <source>
        <dbReference type="Proteomes" id="UP000598271"/>
    </source>
</evidence>
<accession>A0A8J3DBQ2</accession>
<dbReference type="PANTHER" id="PTHR30069:SF29">
    <property type="entry name" value="HEMOGLOBIN AND HEMOGLOBIN-HAPTOGLOBIN-BINDING PROTEIN 1-RELATED"/>
    <property type="match status" value="1"/>
</dbReference>
<dbReference type="SUPFAM" id="SSF56935">
    <property type="entry name" value="Porins"/>
    <property type="match status" value="1"/>
</dbReference>
<evidence type="ECO:0000259" key="9">
    <source>
        <dbReference type="Pfam" id="PF07715"/>
    </source>
</evidence>
<keyword evidence="4 8" id="KW-0812">Transmembrane</keyword>
<gene>
    <name evidence="10" type="ORF">GCM10007390_47520</name>
</gene>
<dbReference type="GO" id="GO:0044718">
    <property type="term" value="P:siderophore transmembrane transport"/>
    <property type="evidence" value="ECO:0007669"/>
    <property type="project" value="TreeGrafter"/>
</dbReference>
<dbReference type="Pfam" id="PF07715">
    <property type="entry name" value="Plug"/>
    <property type="match status" value="1"/>
</dbReference>
<dbReference type="InterPro" id="IPR037066">
    <property type="entry name" value="Plug_dom_sf"/>
</dbReference>
<dbReference type="Proteomes" id="UP000598271">
    <property type="component" value="Unassembled WGS sequence"/>
</dbReference>
<comment type="similarity">
    <text evidence="8">Belongs to the TonB-dependent receptor family.</text>
</comment>
<dbReference type="EMBL" id="BMXF01000007">
    <property type="protein sequence ID" value="GHB86470.1"/>
    <property type="molecule type" value="Genomic_DNA"/>
</dbReference>
<dbReference type="NCBIfam" id="TIGR04056">
    <property type="entry name" value="OMP_RagA_SusC"/>
    <property type="match status" value="1"/>
</dbReference>
<evidence type="ECO:0000256" key="8">
    <source>
        <dbReference type="PROSITE-ProRule" id="PRU01360"/>
    </source>
</evidence>
<keyword evidence="6 8" id="KW-0472">Membrane</keyword>
<keyword evidence="11" id="KW-1185">Reference proteome</keyword>
<dbReference type="InterPro" id="IPR012910">
    <property type="entry name" value="Plug_dom"/>
</dbReference>
<evidence type="ECO:0000256" key="1">
    <source>
        <dbReference type="ARBA" id="ARBA00004571"/>
    </source>
</evidence>
<proteinExistence type="inferred from homology"/>
<evidence type="ECO:0000256" key="2">
    <source>
        <dbReference type="ARBA" id="ARBA00022448"/>
    </source>
</evidence>
<evidence type="ECO:0000256" key="5">
    <source>
        <dbReference type="ARBA" id="ARBA00022729"/>
    </source>
</evidence>
<sequence length="1154" mass="127096">MRGNENKEFFKHYLLYPIPTLMSNYLPMPFLKRGLFRIYLQQATLVLLICGVAVARESSGQDILNKYITLDVENAELGKVLTLIESQTEVRFLYSPSVVKVNLRVNVKANKKKLESVLEELFEPLSITFTVSDNRILLKSDRRNTGLAPAQEKLVRSIEQTVSGKVTSEEGEGLPGVSVLMKGTTRGTTTDQSGNYRLEVANGQSILVFSFVGFLSKEVPVGSQSVIDVVLSADTKALNEVVVVGYSSKNQTQLSSSVSVVSAEKLKGVTSPSLGNLLQGRASGVMISAASGQPGADPAIRIRGTGTITAGAGPLYVVDGVIGGTANPSDIESVTILKDAAATGLYGSRASNGVIVITTKSGKAGKTRINFNTSVGTSTVSRGNFRMMNTQEYYDLTRPMYVNDYTGKRDGFVKELTATNPNPSEAQVSAYLKSKNLPGTLDEYLSINFPASLLNYDTDWSDLVYRTGKTQNYELSASGGDEKTRFYVGGNYYNEQGTITTSAYERYNVRMNIEHQINRKFRISGRINGRMDNTNYDYSGERGGAWTTYYNLPTDRPYNDDGSIRIGTESDWFGRDRFNFLYPLQYNYSKSRSSNIQADFVLNYDINDWLSFSTTNRAGIENERGEIYDDPRTLTGGIRKGLLRNNLSYNQNLLNSNLLKASHNFGDHGVSGLVGAEFQTNYGDFTNSSGGGVPSGLNVMDVSATPVAIGGTKYRSAFNSYFTQADYNYDNRYFATASFRRDGSSKFGENNQYGNFWALGGSWIVSNEDFFKNSGSISLLKFRGSYGTTGNANITDFISRALYSYSTQYNGSSGAIPVRLANPDLTWEKAFTTNVGLNIGFLGRIDLSVDAYQRDTKDLLFDVPLSSAAGFKTQIQNIGQIRNKGIDVELNTTNVTRKDFSWNTNFNIGFNRNRVVALYKGQDIDLGTRRISVGQPLNTWYMQKWLGVDPETGKPLWEKLTYDETGAVRTRETTSNYNEATRQMLGKSNPNFTGGFTNNLSYKGITLDIFLMFSQGSLINHALLENLGGDGAFPTTNSVALRPGESRWAKPGDIATHPLPILGGNLNSNKLSSRYLENGSYIRLRNIRLGYALSAKLVQRLKLSGINVFVTGDNLHTWTKFSGMDPEVALDNASAGLTNYFVSKKLLFGLNLGL</sequence>
<dbReference type="NCBIfam" id="TIGR04057">
    <property type="entry name" value="SusC_RagA_signa"/>
    <property type="match status" value="1"/>
</dbReference>
<dbReference type="SUPFAM" id="SSF49464">
    <property type="entry name" value="Carboxypeptidase regulatory domain-like"/>
    <property type="match status" value="1"/>
</dbReference>
<dbReference type="InterPro" id="IPR036942">
    <property type="entry name" value="Beta-barrel_TonB_sf"/>
</dbReference>
<evidence type="ECO:0000313" key="10">
    <source>
        <dbReference type="EMBL" id="GHB86470.1"/>
    </source>
</evidence>
<dbReference type="GO" id="GO:0009279">
    <property type="term" value="C:cell outer membrane"/>
    <property type="evidence" value="ECO:0007669"/>
    <property type="project" value="UniProtKB-SubCell"/>
</dbReference>
<organism evidence="10 11">
    <name type="scientific">Persicitalea jodogahamensis</name>
    <dbReference type="NCBI Taxonomy" id="402147"/>
    <lineage>
        <taxon>Bacteria</taxon>
        <taxon>Pseudomonadati</taxon>
        <taxon>Bacteroidota</taxon>
        <taxon>Cytophagia</taxon>
        <taxon>Cytophagales</taxon>
        <taxon>Spirosomataceae</taxon>
        <taxon>Persicitalea</taxon>
    </lineage>
</organism>
<dbReference type="PROSITE" id="PS52016">
    <property type="entry name" value="TONB_DEPENDENT_REC_3"/>
    <property type="match status" value="1"/>
</dbReference>
<comment type="subcellular location">
    <subcellularLocation>
        <location evidence="1 8">Cell outer membrane</location>
        <topology evidence="1 8">Multi-pass membrane protein</topology>
    </subcellularLocation>
</comment>
<evidence type="ECO:0000256" key="6">
    <source>
        <dbReference type="ARBA" id="ARBA00023136"/>
    </source>
</evidence>
<dbReference type="PANTHER" id="PTHR30069">
    <property type="entry name" value="TONB-DEPENDENT OUTER MEMBRANE RECEPTOR"/>
    <property type="match status" value="1"/>
</dbReference>